<proteinExistence type="predicted"/>
<dbReference type="SUPFAM" id="SSF52087">
    <property type="entry name" value="CRAL/TRIO domain"/>
    <property type="match status" value="1"/>
</dbReference>
<dbReference type="Gene3D" id="3.40.525.10">
    <property type="entry name" value="CRAL-TRIO lipid binding domain"/>
    <property type="match status" value="1"/>
</dbReference>
<sequence length="386" mass="44960">MTPSAEIGTLDNLTVSQERRLQNSWIYLLRLHGTESFVHGRLEKIDEFRQNLNDKSPESFRHTLWKSIVADHPDATILRFLRARDWDVAKAMAMITSAIDWRKERRVDEDIIQKGEGVGLKASRTADDEAFISQYRSGKSYVRGTDKEGYPVYIIRARLHDPHLQSAEAMETYTLHNIETIRMMARSPHDKTCLIFDLSGFGLRNMDFHVVKFLIHVLEARYPDTLGSVLVHDAPFVFWGLWSVIKRWLDPVVASKIHFTSGKEDLTRFISKDHLQTRYGGNDEWEYNYIDPVPGENERMELEEKRAEIQDERNDLLHQFDLLTIEWACLEPGSAVAKEKFLERDHLVKQIQSNYWKLDPYIRARTYYHRAGVVNAAHEADFKAAI</sequence>
<dbReference type="InterPro" id="IPR052432">
    <property type="entry name" value="PITP/CRAL-TRIO"/>
</dbReference>
<evidence type="ECO:0000259" key="1">
    <source>
        <dbReference type="PROSITE" id="PS50191"/>
    </source>
</evidence>
<dbReference type="InterPro" id="IPR001251">
    <property type="entry name" value="CRAL-TRIO_dom"/>
</dbReference>
<dbReference type="PANTHER" id="PTHR46590">
    <property type="entry name" value="PHOSPHATIDYLINOSITOL TRANSFER PROTEIN CSR1-RELATED"/>
    <property type="match status" value="1"/>
</dbReference>
<accession>A0A9P9FTB6</accession>
<dbReference type="InterPro" id="IPR011074">
    <property type="entry name" value="CRAL/TRIO_N_dom"/>
</dbReference>
<dbReference type="PANTHER" id="PTHR46590:SF1">
    <property type="entry name" value="PHOSPHATIDYLINOSITOL TRANSFER PROTEIN CSR1"/>
    <property type="match status" value="1"/>
</dbReference>
<dbReference type="PROSITE" id="PS50191">
    <property type="entry name" value="CRAL_TRIO"/>
    <property type="match status" value="1"/>
</dbReference>
<dbReference type="InterPro" id="IPR036865">
    <property type="entry name" value="CRAL-TRIO_dom_sf"/>
</dbReference>
<evidence type="ECO:0000313" key="3">
    <source>
        <dbReference type="Proteomes" id="UP000738349"/>
    </source>
</evidence>
<dbReference type="InterPro" id="IPR036273">
    <property type="entry name" value="CRAL/TRIO_N_dom_sf"/>
</dbReference>
<name>A0A9P9FTB6_9HYPO</name>
<dbReference type="SUPFAM" id="SSF46938">
    <property type="entry name" value="CRAL/TRIO N-terminal domain"/>
    <property type="match status" value="1"/>
</dbReference>
<dbReference type="Pfam" id="PF03765">
    <property type="entry name" value="CRAL_TRIO_N"/>
    <property type="match status" value="1"/>
</dbReference>
<dbReference type="Proteomes" id="UP000738349">
    <property type="component" value="Unassembled WGS sequence"/>
</dbReference>
<gene>
    <name evidence="2" type="ORF">EDB81DRAFT_634891</name>
</gene>
<dbReference type="CDD" id="cd00170">
    <property type="entry name" value="SEC14"/>
    <property type="match status" value="1"/>
</dbReference>
<organism evidence="2 3">
    <name type="scientific">Dactylonectria macrodidyma</name>
    <dbReference type="NCBI Taxonomy" id="307937"/>
    <lineage>
        <taxon>Eukaryota</taxon>
        <taxon>Fungi</taxon>
        <taxon>Dikarya</taxon>
        <taxon>Ascomycota</taxon>
        <taxon>Pezizomycotina</taxon>
        <taxon>Sordariomycetes</taxon>
        <taxon>Hypocreomycetidae</taxon>
        <taxon>Hypocreales</taxon>
        <taxon>Nectriaceae</taxon>
        <taxon>Dactylonectria</taxon>
    </lineage>
</organism>
<keyword evidence="3" id="KW-1185">Reference proteome</keyword>
<dbReference type="Pfam" id="PF00650">
    <property type="entry name" value="CRAL_TRIO"/>
    <property type="match status" value="1"/>
</dbReference>
<dbReference type="AlphaFoldDB" id="A0A9P9FTB6"/>
<dbReference type="EMBL" id="JAGMUV010000001">
    <property type="protein sequence ID" value="KAH7176270.1"/>
    <property type="molecule type" value="Genomic_DNA"/>
</dbReference>
<reference evidence="2" key="1">
    <citation type="journal article" date="2021" name="Nat. Commun.">
        <title>Genetic determinants of endophytism in the Arabidopsis root mycobiome.</title>
        <authorList>
            <person name="Mesny F."/>
            <person name="Miyauchi S."/>
            <person name="Thiergart T."/>
            <person name="Pickel B."/>
            <person name="Atanasova L."/>
            <person name="Karlsson M."/>
            <person name="Huettel B."/>
            <person name="Barry K.W."/>
            <person name="Haridas S."/>
            <person name="Chen C."/>
            <person name="Bauer D."/>
            <person name="Andreopoulos W."/>
            <person name="Pangilinan J."/>
            <person name="LaButti K."/>
            <person name="Riley R."/>
            <person name="Lipzen A."/>
            <person name="Clum A."/>
            <person name="Drula E."/>
            <person name="Henrissat B."/>
            <person name="Kohler A."/>
            <person name="Grigoriev I.V."/>
            <person name="Martin F.M."/>
            <person name="Hacquard S."/>
        </authorList>
    </citation>
    <scope>NUCLEOTIDE SEQUENCE</scope>
    <source>
        <strain evidence="2">MPI-CAGE-AT-0147</strain>
    </source>
</reference>
<protein>
    <submittedName>
        <fullName evidence="2">CRAL-TRIO domain-containing protein</fullName>
    </submittedName>
</protein>
<evidence type="ECO:0000313" key="2">
    <source>
        <dbReference type="EMBL" id="KAH7176270.1"/>
    </source>
</evidence>
<dbReference type="OrthoDB" id="43460at2759"/>
<comment type="caution">
    <text evidence="2">The sequence shown here is derived from an EMBL/GenBank/DDBJ whole genome shotgun (WGS) entry which is preliminary data.</text>
</comment>
<dbReference type="SMART" id="SM00516">
    <property type="entry name" value="SEC14"/>
    <property type="match status" value="1"/>
</dbReference>
<feature type="domain" description="CRAL-TRIO" evidence="1">
    <location>
        <begin position="128"/>
        <end position="287"/>
    </location>
</feature>
<dbReference type="SMART" id="SM01100">
    <property type="entry name" value="CRAL_TRIO_N"/>
    <property type="match status" value="1"/>
</dbReference>